<reference evidence="13" key="1">
    <citation type="journal article" date="2014" name="Int. J. Syst. Evol. Microbiol.">
        <title>Complete genome sequence of Corynebacterium casei LMG S-19264T (=DSM 44701T), isolated from a smear-ripened cheese.</title>
        <authorList>
            <consortium name="US DOE Joint Genome Institute (JGI-PGF)"/>
            <person name="Walter F."/>
            <person name="Albersmeier A."/>
            <person name="Kalinowski J."/>
            <person name="Ruckert C."/>
        </authorList>
    </citation>
    <scope>NUCLEOTIDE SEQUENCE</scope>
    <source>
        <strain evidence="13">CGMCC 1.15330</strain>
    </source>
</reference>
<comment type="similarity">
    <text evidence="2">Belongs to the TonB family.</text>
</comment>
<evidence type="ECO:0000256" key="6">
    <source>
        <dbReference type="ARBA" id="ARBA00022692"/>
    </source>
</evidence>
<keyword evidence="5" id="KW-0997">Cell inner membrane</keyword>
<feature type="transmembrane region" description="Helical" evidence="11">
    <location>
        <begin position="12"/>
        <end position="38"/>
    </location>
</feature>
<keyword evidence="9 11" id="KW-0472">Membrane</keyword>
<evidence type="ECO:0000256" key="8">
    <source>
        <dbReference type="ARBA" id="ARBA00022989"/>
    </source>
</evidence>
<comment type="subcellular location">
    <subcellularLocation>
        <location evidence="1">Cell inner membrane</location>
        <topology evidence="1">Single-pass membrane protein</topology>
        <orientation evidence="1">Periplasmic side</orientation>
    </subcellularLocation>
</comment>
<dbReference type="GO" id="GO:0055085">
    <property type="term" value="P:transmembrane transport"/>
    <property type="evidence" value="ECO:0007669"/>
    <property type="project" value="InterPro"/>
</dbReference>
<evidence type="ECO:0000256" key="5">
    <source>
        <dbReference type="ARBA" id="ARBA00022519"/>
    </source>
</evidence>
<dbReference type="GO" id="GO:0031992">
    <property type="term" value="F:energy transducer activity"/>
    <property type="evidence" value="ECO:0007669"/>
    <property type="project" value="TreeGrafter"/>
</dbReference>
<evidence type="ECO:0000256" key="3">
    <source>
        <dbReference type="ARBA" id="ARBA00022448"/>
    </source>
</evidence>
<dbReference type="InterPro" id="IPR037682">
    <property type="entry name" value="TonB_C"/>
</dbReference>
<evidence type="ECO:0000256" key="7">
    <source>
        <dbReference type="ARBA" id="ARBA00022927"/>
    </source>
</evidence>
<keyword evidence="6 11" id="KW-0812">Transmembrane</keyword>
<evidence type="ECO:0000313" key="13">
    <source>
        <dbReference type="EMBL" id="GGB38430.1"/>
    </source>
</evidence>
<organism evidence="13 14">
    <name type="scientific">Sphingomonas metalli</name>
    <dbReference type="NCBI Taxonomy" id="1779358"/>
    <lineage>
        <taxon>Bacteria</taxon>
        <taxon>Pseudomonadati</taxon>
        <taxon>Pseudomonadota</taxon>
        <taxon>Alphaproteobacteria</taxon>
        <taxon>Sphingomonadales</taxon>
        <taxon>Sphingomonadaceae</taxon>
        <taxon>Sphingomonas</taxon>
    </lineage>
</organism>
<feature type="compositionally biased region" description="Gly residues" evidence="10">
    <location>
        <begin position="110"/>
        <end position="120"/>
    </location>
</feature>
<keyword evidence="3" id="KW-0813">Transport</keyword>
<keyword evidence="4" id="KW-1003">Cell membrane</keyword>
<dbReference type="RefSeq" id="WP_188659568.1">
    <property type="nucleotide sequence ID" value="NZ_BMIH01000004.1"/>
</dbReference>
<dbReference type="InterPro" id="IPR051045">
    <property type="entry name" value="TonB-dependent_transducer"/>
</dbReference>
<proteinExistence type="inferred from homology"/>
<dbReference type="InterPro" id="IPR006260">
    <property type="entry name" value="TonB/TolA_C"/>
</dbReference>
<evidence type="ECO:0000256" key="1">
    <source>
        <dbReference type="ARBA" id="ARBA00004383"/>
    </source>
</evidence>
<name>A0A916TB34_9SPHN</name>
<keyword evidence="8 11" id="KW-1133">Transmembrane helix</keyword>
<dbReference type="GO" id="GO:0015031">
    <property type="term" value="P:protein transport"/>
    <property type="evidence" value="ECO:0007669"/>
    <property type="project" value="UniProtKB-KW"/>
</dbReference>
<reference evidence="13" key="2">
    <citation type="submission" date="2020-09" db="EMBL/GenBank/DDBJ databases">
        <authorList>
            <person name="Sun Q."/>
            <person name="Zhou Y."/>
        </authorList>
    </citation>
    <scope>NUCLEOTIDE SEQUENCE</scope>
    <source>
        <strain evidence="13">CGMCC 1.15330</strain>
    </source>
</reference>
<dbReference type="PROSITE" id="PS52015">
    <property type="entry name" value="TONB_CTD"/>
    <property type="match status" value="1"/>
</dbReference>
<dbReference type="Pfam" id="PF03544">
    <property type="entry name" value="TonB_C"/>
    <property type="match status" value="1"/>
</dbReference>
<dbReference type="GO" id="GO:0098797">
    <property type="term" value="C:plasma membrane protein complex"/>
    <property type="evidence" value="ECO:0007669"/>
    <property type="project" value="TreeGrafter"/>
</dbReference>
<gene>
    <name evidence="13" type="ORF">GCM10011380_29800</name>
</gene>
<dbReference type="EMBL" id="BMIH01000004">
    <property type="protein sequence ID" value="GGB38430.1"/>
    <property type="molecule type" value="Genomic_DNA"/>
</dbReference>
<feature type="domain" description="TonB C-terminal" evidence="12">
    <location>
        <begin position="134"/>
        <end position="226"/>
    </location>
</feature>
<evidence type="ECO:0000313" key="14">
    <source>
        <dbReference type="Proteomes" id="UP000623067"/>
    </source>
</evidence>
<keyword evidence="7" id="KW-0653">Protein transport</keyword>
<dbReference type="AlphaFoldDB" id="A0A916TB34"/>
<evidence type="ECO:0000256" key="9">
    <source>
        <dbReference type="ARBA" id="ARBA00023136"/>
    </source>
</evidence>
<evidence type="ECO:0000256" key="2">
    <source>
        <dbReference type="ARBA" id="ARBA00006555"/>
    </source>
</evidence>
<comment type="caution">
    <text evidence="13">The sequence shown here is derived from an EMBL/GenBank/DDBJ whole genome shotgun (WGS) entry which is preliminary data.</text>
</comment>
<dbReference type="PANTHER" id="PTHR33446">
    <property type="entry name" value="PROTEIN TONB-RELATED"/>
    <property type="match status" value="1"/>
</dbReference>
<dbReference type="NCBIfam" id="TIGR01352">
    <property type="entry name" value="tonB_Cterm"/>
    <property type="match status" value="1"/>
</dbReference>
<evidence type="ECO:0000256" key="11">
    <source>
        <dbReference type="SAM" id="Phobius"/>
    </source>
</evidence>
<dbReference type="Proteomes" id="UP000623067">
    <property type="component" value="Unassembled WGS sequence"/>
</dbReference>
<feature type="compositionally biased region" description="Pro residues" evidence="10">
    <location>
        <begin position="54"/>
        <end position="63"/>
    </location>
</feature>
<evidence type="ECO:0000259" key="12">
    <source>
        <dbReference type="PROSITE" id="PS52015"/>
    </source>
</evidence>
<protein>
    <recommendedName>
        <fullName evidence="12">TonB C-terminal domain-containing protein</fullName>
    </recommendedName>
</protein>
<feature type="compositionally biased region" description="Pro residues" evidence="10">
    <location>
        <begin position="79"/>
        <end position="89"/>
    </location>
</feature>
<dbReference type="Gene3D" id="3.30.1150.10">
    <property type="match status" value="1"/>
</dbReference>
<evidence type="ECO:0000256" key="4">
    <source>
        <dbReference type="ARBA" id="ARBA00022475"/>
    </source>
</evidence>
<dbReference type="PANTHER" id="PTHR33446:SF2">
    <property type="entry name" value="PROTEIN TONB"/>
    <property type="match status" value="1"/>
</dbReference>
<sequence length="226" mass="24170">MYADRYTGGQRFSPTGLAVAIGVNAAVIGALMVAAPYVTGKPPIDPPIETYPVPIEPPPPPDPVAKTLPRTAPVEPRIDTPPPPIPLPPSDNWRVDAYPPQPFPPLTGGTEAGTGTGSGTGTAEQAKPAPVLVGAAVDPRYADAFQPAYPPSEQRAGRDGRVTVRVLIGTDGRVKQVERVEATSDAFFRATEQQALRRWRFRPATRDGVAEEAWRTMSVTFLLTEQ</sequence>
<evidence type="ECO:0000256" key="10">
    <source>
        <dbReference type="SAM" id="MobiDB-lite"/>
    </source>
</evidence>
<dbReference type="SUPFAM" id="SSF74653">
    <property type="entry name" value="TolA/TonB C-terminal domain"/>
    <property type="match status" value="1"/>
</dbReference>
<feature type="region of interest" description="Disordered" evidence="10">
    <location>
        <begin position="53"/>
        <end position="128"/>
    </location>
</feature>
<accession>A0A916TB34</accession>
<keyword evidence="14" id="KW-1185">Reference proteome</keyword>